<feature type="compositionally biased region" description="Basic and acidic residues" evidence="1">
    <location>
        <begin position="181"/>
        <end position="190"/>
    </location>
</feature>
<dbReference type="Proteomes" id="UP001652581">
    <property type="component" value="Chromosome X"/>
</dbReference>
<keyword evidence="2" id="KW-1185">Reference proteome</keyword>
<evidence type="ECO:0000313" key="3">
    <source>
        <dbReference type="RefSeq" id="XP_072812024.1"/>
    </source>
</evidence>
<sequence length="255" mass="27581">MGNLHGGTVSRPIIGNAFPVKIFGSLQKTLQPPRKRRGKKGGRRNWRPLLLPPAFRPQGNASRPLDGETQRALLGRSPHTRQGTELRRRHNPGALAQPASPRRHAPARPTRRPLGPTRPPLACVARPAQAAQAPEDREGPRTTKATGRSPDPGLASPASGKGRERRGRRLGGPTWLRPRAARGDPGRSDPRAGAGGTQLRPPPAPAVKQLPPGPGSQFCKKIKGHDQQLVHCLGVEPEFKHRQKSDTDFPLLIGK</sequence>
<feature type="compositionally biased region" description="Low complexity" evidence="1">
    <location>
        <begin position="112"/>
        <end position="133"/>
    </location>
</feature>
<feature type="region of interest" description="Disordered" evidence="1">
    <location>
        <begin position="26"/>
        <end position="216"/>
    </location>
</feature>
<feature type="compositionally biased region" description="Basic residues" evidence="1">
    <location>
        <begin position="101"/>
        <end position="111"/>
    </location>
</feature>
<evidence type="ECO:0000256" key="1">
    <source>
        <dbReference type="SAM" id="MobiDB-lite"/>
    </source>
</evidence>
<evidence type="ECO:0000313" key="2">
    <source>
        <dbReference type="Proteomes" id="UP001652581"/>
    </source>
</evidence>
<name>A0ABM5CTP6_VICPA</name>
<dbReference type="RefSeq" id="XP_072812024.1">
    <property type="nucleotide sequence ID" value="XM_072955923.1"/>
</dbReference>
<protein>
    <submittedName>
        <fullName evidence="3">Uncharacterized protein</fullName>
    </submittedName>
</protein>
<feature type="compositionally biased region" description="Basic residues" evidence="1">
    <location>
        <begin position="33"/>
        <end position="46"/>
    </location>
</feature>
<organism evidence="2 3">
    <name type="scientific">Vicugna pacos</name>
    <name type="common">Alpaca</name>
    <name type="synonym">Lama pacos</name>
    <dbReference type="NCBI Taxonomy" id="30538"/>
    <lineage>
        <taxon>Eukaryota</taxon>
        <taxon>Metazoa</taxon>
        <taxon>Chordata</taxon>
        <taxon>Craniata</taxon>
        <taxon>Vertebrata</taxon>
        <taxon>Euteleostomi</taxon>
        <taxon>Mammalia</taxon>
        <taxon>Eutheria</taxon>
        <taxon>Laurasiatheria</taxon>
        <taxon>Artiodactyla</taxon>
        <taxon>Tylopoda</taxon>
        <taxon>Camelidae</taxon>
        <taxon>Vicugna</taxon>
    </lineage>
</organism>
<dbReference type="GeneID" id="140691790"/>
<gene>
    <name evidence="3" type="primary">LOC140691790</name>
</gene>
<accession>A0ABM5CTP6</accession>
<proteinExistence type="predicted"/>
<reference evidence="3" key="1">
    <citation type="submission" date="2025-08" db="UniProtKB">
        <authorList>
            <consortium name="RefSeq"/>
        </authorList>
    </citation>
    <scope>IDENTIFICATION</scope>
</reference>